<gene>
    <name evidence="3" type="ORF">CNQ36_25210</name>
</gene>
<name>A0A494V132_9ACTN</name>
<sequence length="147" mass="14933">MPVRPLLGVAAGAGLLLFGFAAAAPSAASAVSAAPEESVTVDSKGRMADGSVTLSGTYRCHGGSGPVFVSSAVSRPSSTLHYSVGGTKAVCDGKKHRWENTGTVPAGALKKGPARVEATLMELRPSGLMLLPVVHAVQHRDITLAED</sequence>
<keyword evidence="1" id="KW-0732">Signal</keyword>
<proteinExistence type="predicted"/>
<dbReference type="KEGG" id="sfug:CNQ36_25210"/>
<dbReference type="Proteomes" id="UP000282170">
    <property type="component" value="Chromosome"/>
</dbReference>
<reference evidence="3 4" key="1">
    <citation type="submission" date="2017-09" db="EMBL/GenBank/DDBJ databases">
        <authorList>
            <person name="Zhang H."/>
            <person name="Hu S."/>
            <person name="Xu J."/>
            <person name="He Z."/>
        </authorList>
    </citation>
    <scope>NUCLEOTIDE SEQUENCE [LARGE SCALE GENOMIC DNA]</scope>
    <source>
        <strain evidence="3 4">TXX3120</strain>
    </source>
</reference>
<accession>A0A494V132</accession>
<dbReference type="EMBL" id="CP023407">
    <property type="protein sequence ID" value="AYL38416.1"/>
    <property type="molecule type" value="Genomic_DNA"/>
</dbReference>
<evidence type="ECO:0000313" key="4">
    <source>
        <dbReference type="Proteomes" id="UP000282170"/>
    </source>
</evidence>
<keyword evidence="4" id="KW-1185">Reference proteome</keyword>
<protein>
    <recommendedName>
        <fullName evidence="2">DUF6299 domain-containing protein</fullName>
    </recommendedName>
</protein>
<dbReference type="Pfam" id="PF19816">
    <property type="entry name" value="DUF6299"/>
    <property type="match status" value="1"/>
</dbReference>
<evidence type="ECO:0000256" key="1">
    <source>
        <dbReference type="SAM" id="SignalP"/>
    </source>
</evidence>
<feature type="chain" id="PRO_5039567171" description="DUF6299 domain-containing protein" evidence="1">
    <location>
        <begin position="24"/>
        <end position="147"/>
    </location>
</feature>
<dbReference type="InterPro" id="IPR046266">
    <property type="entry name" value="DUF6299"/>
</dbReference>
<dbReference type="GeneID" id="93886155"/>
<evidence type="ECO:0000259" key="2">
    <source>
        <dbReference type="Pfam" id="PF19816"/>
    </source>
</evidence>
<organism evidence="3 4">
    <name type="scientific">Streptomyces fungicidicus</name>
    <dbReference type="NCBI Taxonomy" id="68203"/>
    <lineage>
        <taxon>Bacteria</taxon>
        <taxon>Bacillati</taxon>
        <taxon>Actinomycetota</taxon>
        <taxon>Actinomycetes</taxon>
        <taxon>Kitasatosporales</taxon>
        <taxon>Streptomycetaceae</taxon>
        <taxon>Streptomyces</taxon>
    </lineage>
</organism>
<dbReference type="RefSeq" id="WP_004923868.1">
    <property type="nucleotide sequence ID" value="NZ_CBDRCB010000025.1"/>
</dbReference>
<feature type="signal peptide" evidence="1">
    <location>
        <begin position="1"/>
        <end position="23"/>
    </location>
</feature>
<feature type="domain" description="DUF6299" evidence="2">
    <location>
        <begin position="35"/>
        <end position="146"/>
    </location>
</feature>
<dbReference type="AlphaFoldDB" id="A0A494V132"/>
<evidence type="ECO:0000313" key="3">
    <source>
        <dbReference type="EMBL" id="AYL38416.1"/>
    </source>
</evidence>